<dbReference type="PROSITE" id="PS00745">
    <property type="entry name" value="RF_PROK_I"/>
    <property type="match status" value="1"/>
</dbReference>
<evidence type="ECO:0000256" key="2">
    <source>
        <dbReference type="ARBA" id="ARBA00022481"/>
    </source>
</evidence>
<evidence type="ECO:0000313" key="7">
    <source>
        <dbReference type="EMBL" id="GLH74366.1"/>
    </source>
</evidence>
<dbReference type="InterPro" id="IPR004374">
    <property type="entry name" value="PrfB"/>
</dbReference>
<dbReference type="InterPro" id="IPR000352">
    <property type="entry name" value="Pep_chain_release_fac_I"/>
</dbReference>
<gene>
    <name evidence="4 7" type="primary">prfB</name>
    <name evidence="7" type="ORF">GETHLI_28680</name>
</gene>
<dbReference type="HAMAP" id="MF_00094">
    <property type="entry name" value="Rel_fac_2"/>
    <property type="match status" value="1"/>
</dbReference>
<dbReference type="Gene3D" id="1.20.58.410">
    <property type="entry name" value="Release factor"/>
    <property type="match status" value="1"/>
</dbReference>
<dbReference type="Proteomes" id="UP001165069">
    <property type="component" value="Unassembled WGS sequence"/>
</dbReference>
<dbReference type="InterPro" id="IPR005139">
    <property type="entry name" value="PCRF"/>
</dbReference>
<evidence type="ECO:0000256" key="3">
    <source>
        <dbReference type="ARBA" id="ARBA00022917"/>
    </source>
</evidence>
<comment type="subcellular location">
    <subcellularLocation>
        <location evidence="4">Cytoplasm</location>
    </subcellularLocation>
</comment>
<dbReference type="Gene3D" id="3.30.70.1660">
    <property type="match status" value="1"/>
</dbReference>
<evidence type="ECO:0000256" key="5">
    <source>
        <dbReference type="NCBIfam" id="TIGR00020"/>
    </source>
</evidence>
<keyword evidence="8" id="KW-1185">Reference proteome</keyword>
<comment type="caution">
    <text evidence="7">The sequence shown here is derived from an EMBL/GenBank/DDBJ whole genome shotgun (WGS) entry which is preliminary data.</text>
</comment>
<dbReference type="Pfam" id="PF03462">
    <property type="entry name" value="PCRF"/>
    <property type="match status" value="1"/>
</dbReference>
<dbReference type="SUPFAM" id="SSF75620">
    <property type="entry name" value="Release factor"/>
    <property type="match status" value="1"/>
</dbReference>
<dbReference type="InterPro" id="IPR045853">
    <property type="entry name" value="Pep_chain_release_fac_I_sf"/>
</dbReference>
<dbReference type="NCBIfam" id="TIGR00020">
    <property type="entry name" value="prfB"/>
    <property type="match status" value="1"/>
</dbReference>
<name>A0ABQ5QJ66_9BACT</name>
<comment type="PTM">
    <text evidence="4">Methylated by PrmC. Methylation increases the termination efficiency of RF2.</text>
</comment>
<accession>A0ABQ5QJ66</accession>
<comment type="similarity">
    <text evidence="1 4">Belongs to the prokaryotic/mitochondrial release factor family.</text>
</comment>
<protein>
    <recommendedName>
        <fullName evidence="4 5">Peptide chain release factor 2</fullName>
        <shortName evidence="4">RF-2</shortName>
    </recommendedName>
</protein>
<evidence type="ECO:0000313" key="8">
    <source>
        <dbReference type="Proteomes" id="UP001165069"/>
    </source>
</evidence>
<dbReference type="EMBL" id="BSDE01000006">
    <property type="protein sequence ID" value="GLH74366.1"/>
    <property type="molecule type" value="Genomic_DNA"/>
</dbReference>
<dbReference type="Pfam" id="PF00472">
    <property type="entry name" value="RF-1"/>
    <property type="match status" value="1"/>
</dbReference>
<proteinExistence type="inferred from homology"/>
<dbReference type="Gene3D" id="3.30.160.20">
    <property type="match status" value="1"/>
</dbReference>
<organism evidence="7 8">
    <name type="scientific">Geothrix limicola</name>
    <dbReference type="NCBI Taxonomy" id="2927978"/>
    <lineage>
        <taxon>Bacteria</taxon>
        <taxon>Pseudomonadati</taxon>
        <taxon>Acidobacteriota</taxon>
        <taxon>Holophagae</taxon>
        <taxon>Holophagales</taxon>
        <taxon>Holophagaceae</taxon>
        <taxon>Geothrix</taxon>
    </lineage>
</organism>
<evidence type="ECO:0000259" key="6">
    <source>
        <dbReference type="PROSITE" id="PS00745"/>
    </source>
</evidence>
<sequence length="391" mass="43421">MGLEISDCLKLKGSLEARVEMLTMDFESLVRAKNELEPRVQQLVAHLDPERKALELEQIEERTTAPGFWDDPEAAKPLLQKRGTISNDIALAKRLTGGLEDLETGLELAREDADMLLEAEAVEGDLRKAIEDAELRMMLSGELDNNHAIVAIAPGAGGTESQDWAAMLLRMYLRFCESKGWATEMIDYQDGEEAGIKGATFIVDAPFSYGYLRAEAGVHRLVRISPFDSAKRRHTSFAAVYVSPELDDTINVDIPEKDLKIDVFRASGAGGQHVNRTESAVRFTHLPTGIVVSCQNERSQIKNRATALKVLQGRLYELEQRKFQEKVAAASGDKADVAWGSQIRSYVLQPYQMVKDHRTGEETSQTQKVLDGDIDAFIRTQLLAKSLKTDG</sequence>
<evidence type="ECO:0000256" key="1">
    <source>
        <dbReference type="ARBA" id="ARBA00010835"/>
    </source>
</evidence>
<keyword evidence="3 4" id="KW-0648">Protein biosynthesis</keyword>
<reference evidence="7 8" key="1">
    <citation type="journal article" date="2023" name="Antonie Van Leeuwenhoek">
        <title>Mesoterricola silvestris gen. nov., sp. nov., Mesoterricola sediminis sp. nov., Geothrix oryzae sp. nov., Geothrix edaphica sp. nov., Geothrix rubra sp. nov., and Geothrix limicola sp. nov., six novel members of Acidobacteriota isolated from soils.</title>
        <authorList>
            <person name="Itoh H."/>
            <person name="Sugisawa Y."/>
            <person name="Mise K."/>
            <person name="Xu Z."/>
            <person name="Kuniyasu M."/>
            <person name="Ushijima N."/>
            <person name="Kawano K."/>
            <person name="Kobayashi E."/>
            <person name="Shiratori Y."/>
            <person name="Masuda Y."/>
            <person name="Senoo K."/>
        </authorList>
    </citation>
    <scope>NUCLEOTIDE SEQUENCE [LARGE SCALE GENOMIC DNA]</scope>
    <source>
        <strain evidence="7 8">Red804</strain>
    </source>
</reference>
<comment type="function">
    <text evidence="4">Peptide chain release factor 2 directs the termination of translation in response to the peptide chain termination codons UGA and UAA.</text>
</comment>
<keyword evidence="4" id="KW-0963">Cytoplasm</keyword>
<feature type="modified residue" description="N5-methylglutamine" evidence="4">
    <location>
        <position position="272"/>
    </location>
</feature>
<dbReference type="PANTHER" id="PTHR43116">
    <property type="entry name" value="PEPTIDE CHAIN RELEASE FACTOR 2"/>
    <property type="match status" value="1"/>
</dbReference>
<evidence type="ECO:0000256" key="4">
    <source>
        <dbReference type="HAMAP-Rule" id="MF_00094"/>
    </source>
</evidence>
<dbReference type="PANTHER" id="PTHR43116:SF3">
    <property type="entry name" value="CLASS I PEPTIDE CHAIN RELEASE FACTOR"/>
    <property type="match status" value="1"/>
</dbReference>
<dbReference type="SMART" id="SM00937">
    <property type="entry name" value="PCRF"/>
    <property type="match status" value="1"/>
</dbReference>
<keyword evidence="2 4" id="KW-0488">Methylation</keyword>
<feature type="domain" description="Prokaryotic-type class I peptide chain release factors" evidence="6">
    <location>
        <begin position="265"/>
        <end position="281"/>
    </location>
</feature>